<dbReference type="Proteomes" id="UP000027180">
    <property type="component" value="Chromosome"/>
</dbReference>
<evidence type="ECO:0000313" key="3">
    <source>
        <dbReference type="EMBL" id="AIC26658.1"/>
    </source>
</evidence>
<dbReference type="InterPro" id="IPR000326">
    <property type="entry name" value="PAP2/HPO"/>
</dbReference>
<evidence type="ECO:0000256" key="1">
    <source>
        <dbReference type="SAM" id="Phobius"/>
    </source>
</evidence>
<dbReference type="KEGG" id="rei:IE4771_CH01514"/>
<dbReference type="OrthoDB" id="9813524at2"/>
<feature type="transmembrane region" description="Helical" evidence="1">
    <location>
        <begin position="201"/>
        <end position="222"/>
    </location>
</feature>
<gene>
    <name evidence="3" type="ORF">IE4771_CH01514</name>
</gene>
<dbReference type="Pfam" id="PF01569">
    <property type="entry name" value="PAP2"/>
    <property type="match status" value="1"/>
</dbReference>
<feature type="transmembrane region" description="Helical" evidence="1">
    <location>
        <begin position="176"/>
        <end position="194"/>
    </location>
</feature>
<dbReference type="EMBL" id="CP006986">
    <property type="protein sequence ID" value="AIC26658.1"/>
    <property type="molecule type" value="Genomic_DNA"/>
</dbReference>
<accession>A0A060HUR3</accession>
<reference evidence="3 4" key="1">
    <citation type="submission" date="2013-12" db="EMBL/GenBank/DDBJ databases">
        <title>Complete genome sequence of Rhizobium etli bv. mimosae IE4771.</title>
        <authorList>
            <person name="Bustos P."/>
            <person name="Santamaria R.I."/>
            <person name="Lozano L."/>
            <person name="Ormeno-Orrillo E."/>
            <person name="Rogel M.A."/>
            <person name="Romero D."/>
            <person name="Cevallos M.A."/>
            <person name="Martinez-Romero E."/>
            <person name="Gonzalez V."/>
        </authorList>
    </citation>
    <scope>NUCLEOTIDE SEQUENCE [LARGE SCALE GENOMIC DNA]</scope>
    <source>
        <strain evidence="3 4">IE4771</strain>
    </source>
</reference>
<name>A0A060HUR3_RHIET</name>
<feature type="transmembrane region" description="Helical" evidence="1">
    <location>
        <begin position="228"/>
        <end position="245"/>
    </location>
</feature>
<feature type="transmembrane region" description="Helical" evidence="1">
    <location>
        <begin position="85"/>
        <end position="102"/>
    </location>
</feature>
<feature type="transmembrane region" description="Helical" evidence="1">
    <location>
        <begin position="21"/>
        <end position="41"/>
    </location>
</feature>
<evidence type="ECO:0000313" key="4">
    <source>
        <dbReference type="Proteomes" id="UP000027180"/>
    </source>
</evidence>
<dbReference type="Gene3D" id="1.20.144.10">
    <property type="entry name" value="Phosphatidic acid phosphatase type 2/haloperoxidase"/>
    <property type="match status" value="1"/>
</dbReference>
<keyword evidence="1" id="KW-0472">Membrane</keyword>
<dbReference type="InterPro" id="IPR036938">
    <property type="entry name" value="PAP2/HPO_sf"/>
</dbReference>
<organism evidence="3 4">
    <name type="scientific">Rhizobium etli bv. mimosae str. IE4771</name>
    <dbReference type="NCBI Taxonomy" id="1432050"/>
    <lineage>
        <taxon>Bacteria</taxon>
        <taxon>Pseudomonadati</taxon>
        <taxon>Pseudomonadota</taxon>
        <taxon>Alphaproteobacteria</taxon>
        <taxon>Hyphomicrobiales</taxon>
        <taxon>Rhizobiaceae</taxon>
        <taxon>Rhizobium/Agrobacterium group</taxon>
        <taxon>Rhizobium</taxon>
    </lineage>
</organism>
<dbReference type="SMART" id="SM00014">
    <property type="entry name" value="acidPPc"/>
    <property type="match status" value="1"/>
</dbReference>
<dbReference type="RefSeq" id="WP_038688018.1">
    <property type="nucleotide sequence ID" value="NZ_CP006986.1"/>
</dbReference>
<dbReference type="HOGENOM" id="CLU_070327_1_0_5"/>
<feature type="domain" description="Phosphatidic acid phosphatase type 2/haloperoxidase" evidence="2">
    <location>
        <begin position="122"/>
        <end position="243"/>
    </location>
</feature>
<proteinExistence type="predicted"/>
<dbReference type="AlphaFoldDB" id="A0A060HUR3"/>
<dbReference type="SUPFAM" id="SSF48317">
    <property type="entry name" value="Acid phosphatase/Vanadium-dependent haloperoxidase"/>
    <property type="match status" value="1"/>
</dbReference>
<keyword evidence="1" id="KW-0812">Transmembrane</keyword>
<sequence>MTDFSKNRWRSPVIRLPKTTFGAFMLLFWAWWGLLIVFRAFPGIDIYFSQLFFLETGCDATAAAGSICGGFPYRDSGNFDLLRTIFFRLPYVVAIVMLWKLIECYQQHGATFNADRARKLKVALGTLLIGPVLLVNVILKEHWGRPRPVQTDIFGGALHFVEAGSLAGKCVSNCSFVSGEAASAGWLFCLLLFVPKSLRYALVPPIVAVSILTPALRLSFGAHYLSDVTLGWLSSLVVFAALLALTESQQHQKNSEI</sequence>
<keyword evidence="1" id="KW-1133">Transmembrane helix</keyword>
<evidence type="ECO:0000259" key="2">
    <source>
        <dbReference type="SMART" id="SM00014"/>
    </source>
</evidence>
<protein>
    <submittedName>
        <fullName evidence="3">Phosphatidic acid phosphatase protein</fullName>
    </submittedName>
</protein>
<feature type="transmembrane region" description="Helical" evidence="1">
    <location>
        <begin position="122"/>
        <end position="139"/>
    </location>
</feature>